<dbReference type="AlphaFoldDB" id="M0MA30"/>
<dbReference type="Proteomes" id="UP000011669">
    <property type="component" value="Unassembled WGS sequence"/>
</dbReference>
<dbReference type="InParanoid" id="M0MA30"/>
<sequence length="68" mass="7296">MFKPTLEKSQGTRKHDPDPLKSADLSPDRYPGGGWGGTEEGTRRIDDCIDEASFGPGSDDEEDEGAGL</sequence>
<proteinExistence type="predicted"/>
<dbReference type="RefSeq" id="WP_006079035.1">
    <property type="nucleotide sequence ID" value="NZ_AOMD01000033.1"/>
</dbReference>
<organism evidence="2 3">
    <name type="scientific">Halococcus saccharolyticus DSM 5350</name>
    <dbReference type="NCBI Taxonomy" id="1227455"/>
    <lineage>
        <taxon>Archaea</taxon>
        <taxon>Methanobacteriati</taxon>
        <taxon>Methanobacteriota</taxon>
        <taxon>Stenosarchaea group</taxon>
        <taxon>Halobacteria</taxon>
        <taxon>Halobacteriales</taxon>
        <taxon>Halococcaceae</taxon>
        <taxon>Halococcus</taxon>
    </lineage>
</organism>
<dbReference type="STRING" id="1227455.C449_15908"/>
<reference evidence="2 3" key="1">
    <citation type="journal article" date="2014" name="PLoS Genet.">
        <title>Phylogenetically driven sequencing of extremely halophilic archaea reveals strategies for static and dynamic osmo-response.</title>
        <authorList>
            <person name="Becker E.A."/>
            <person name="Seitzer P.M."/>
            <person name="Tritt A."/>
            <person name="Larsen D."/>
            <person name="Krusor M."/>
            <person name="Yao A.I."/>
            <person name="Wu D."/>
            <person name="Madern D."/>
            <person name="Eisen J.A."/>
            <person name="Darling A.E."/>
            <person name="Facciotti M.T."/>
        </authorList>
    </citation>
    <scope>NUCLEOTIDE SEQUENCE [LARGE SCALE GENOMIC DNA]</scope>
    <source>
        <strain evidence="2 3">DSM 5350</strain>
    </source>
</reference>
<accession>M0MA30</accession>
<evidence type="ECO:0000313" key="2">
    <source>
        <dbReference type="EMBL" id="EMA42642.1"/>
    </source>
</evidence>
<feature type="region of interest" description="Disordered" evidence="1">
    <location>
        <begin position="1"/>
        <end position="68"/>
    </location>
</feature>
<dbReference type="PATRIC" id="fig|1227455.4.peg.3232"/>
<feature type="compositionally biased region" description="Acidic residues" evidence="1">
    <location>
        <begin position="58"/>
        <end position="68"/>
    </location>
</feature>
<protein>
    <submittedName>
        <fullName evidence="2">Uncharacterized protein</fullName>
    </submittedName>
</protein>
<gene>
    <name evidence="2" type="ORF">C449_15908</name>
</gene>
<evidence type="ECO:0000256" key="1">
    <source>
        <dbReference type="SAM" id="MobiDB-lite"/>
    </source>
</evidence>
<evidence type="ECO:0000313" key="3">
    <source>
        <dbReference type="Proteomes" id="UP000011669"/>
    </source>
</evidence>
<dbReference type="EMBL" id="AOMD01000033">
    <property type="protein sequence ID" value="EMA42642.1"/>
    <property type="molecule type" value="Genomic_DNA"/>
</dbReference>
<keyword evidence="3" id="KW-1185">Reference proteome</keyword>
<comment type="caution">
    <text evidence="2">The sequence shown here is derived from an EMBL/GenBank/DDBJ whole genome shotgun (WGS) entry which is preliminary data.</text>
</comment>
<name>M0MA30_9EURY</name>